<name>A0A177DQY8_ALTAL</name>
<reference evidence="1 2" key="1">
    <citation type="submission" date="2016-05" db="EMBL/GenBank/DDBJ databases">
        <title>Comparative analysis of secretome profiles of manganese(II)-oxidizing ascomycete fungi.</title>
        <authorList>
            <consortium name="DOE Joint Genome Institute"/>
            <person name="Zeiner C.A."/>
            <person name="Purvine S.O."/>
            <person name="Zink E.M."/>
            <person name="Wu S."/>
            <person name="Pasa-Tolic L."/>
            <person name="Chaput D.L."/>
            <person name="Haridas S."/>
            <person name="Grigoriev I.V."/>
            <person name="Santelli C.M."/>
            <person name="Hansel C.M."/>
        </authorList>
    </citation>
    <scope>NUCLEOTIDE SEQUENCE [LARGE SCALE GENOMIC DNA]</scope>
    <source>
        <strain evidence="1 2">SRC1lrK2f</strain>
    </source>
</reference>
<dbReference type="KEGG" id="aalt:CC77DRAFT_791812"/>
<dbReference type="AlphaFoldDB" id="A0A177DQY8"/>
<keyword evidence="2" id="KW-1185">Reference proteome</keyword>
<organism evidence="1 2">
    <name type="scientific">Alternaria alternata</name>
    <name type="common">Alternaria rot fungus</name>
    <name type="synonym">Torula alternata</name>
    <dbReference type="NCBI Taxonomy" id="5599"/>
    <lineage>
        <taxon>Eukaryota</taxon>
        <taxon>Fungi</taxon>
        <taxon>Dikarya</taxon>
        <taxon>Ascomycota</taxon>
        <taxon>Pezizomycotina</taxon>
        <taxon>Dothideomycetes</taxon>
        <taxon>Pleosporomycetidae</taxon>
        <taxon>Pleosporales</taxon>
        <taxon>Pleosporineae</taxon>
        <taxon>Pleosporaceae</taxon>
        <taxon>Alternaria</taxon>
        <taxon>Alternaria sect. Alternaria</taxon>
        <taxon>Alternaria alternata complex</taxon>
    </lineage>
</organism>
<dbReference type="VEuPathDB" id="FungiDB:CC77DRAFT_791812"/>
<evidence type="ECO:0000313" key="2">
    <source>
        <dbReference type="Proteomes" id="UP000077248"/>
    </source>
</evidence>
<evidence type="ECO:0000313" key="1">
    <source>
        <dbReference type="EMBL" id="OAG22223.1"/>
    </source>
</evidence>
<sequence length="112" mass="12841">MFCEQNTCRELSWGDPILRSVIVVRKKLRRSCWWPCSMAACWRYGPRIASRNGQETRYGWTREGCLCHCPFHTSLSQCFPPRSVGANSVPRLLRTLHVTKNRSPSARSIVSG</sequence>
<protein>
    <submittedName>
        <fullName evidence="1">Uncharacterized protein</fullName>
    </submittedName>
</protein>
<accession>A0A177DQY8</accession>
<proteinExistence type="predicted"/>
<dbReference type="EMBL" id="KV441475">
    <property type="protein sequence ID" value="OAG22223.1"/>
    <property type="molecule type" value="Genomic_DNA"/>
</dbReference>
<gene>
    <name evidence="1" type="ORF">CC77DRAFT_791812</name>
</gene>
<dbReference type="RefSeq" id="XP_018387644.1">
    <property type="nucleotide sequence ID" value="XM_018533198.1"/>
</dbReference>
<dbReference type="Proteomes" id="UP000077248">
    <property type="component" value="Unassembled WGS sequence"/>
</dbReference>
<dbReference type="GeneID" id="29118792"/>